<proteinExistence type="predicted"/>
<dbReference type="Proteomes" id="UP001158576">
    <property type="component" value="Chromosome 1"/>
</dbReference>
<gene>
    <name evidence="1" type="ORF">OKIOD_LOCUS8904</name>
</gene>
<evidence type="ECO:0000313" key="1">
    <source>
        <dbReference type="EMBL" id="CAG5102093.1"/>
    </source>
</evidence>
<organism evidence="1 2">
    <name type="scientific">Oikopleura dioica</name>
    <name type="common">Tunicate</name>
    <dbReference type="NCBI Taxonomy" id="34765"/>
    <lineage>
        <taxon>Eukaryota</taxon>
        <taxon>Metazoa</taxon>
        <taxon>Chordata</taxon>
        <taxon>Tunicata</taxon>
        <taxon>Appendicularia</taxon>
        <taxon>Copelata</taxon>
        <taxon>Oikopleuridae</taxon>
        <taxon>Oikopleura</taxon>
    </lineage>
</organism>
<accession>A0ABN7SMS1</accession>
<dbReference type="EMBL" id="OU015566">
    <property type="protein sequence ID" value="CAG5102093.1"/>
    <property type="molecule type" value="Genomic_DNA"/>
</dbReference>
<reference evidence="1 2" key="1">
    <citation type="submission" date="2021-04" db="EMBL/GenBank/DDBJ databases">
        <authorList>
            <person name="Bliznina A."/>
        </authorList>
    </citation>
    <scope>NUCLEOTIDE SEQUENCE [LARGE SCALE GENOMIC DNA]</scope>
</reference>
<sequence length="374" mass="43489">MGRKTNVKYRFYQTKLCFQPYPRNIHSKRNLRKSLKNADDLYIEELAFSKSNTIIDIYERLDNLTLTFERVFTTIEAVDQKIEALEVKMENMVFQPKPTPPPINYAYSRMLVMSADEPNSSSDMINLKTLSNVNFQISFPKLQWHCLENYYGNVYSIGGRHTEYEIYELDGSCRFQRMDITLPKGFINHQCALHDNVMYACPDWSRGDSCIGIKRDSSALTRCTQTVLKAFGKFGERLWQKSFVCSKQSDNTRQCKPNSYRKFQNAKIKSQSSVLQLLTWCEKKTPETTAICDLQTMQDAKERLIRENFKSELTNIKRIKTIYDKPTVVIEGKNAEKSEIPAGVINANRTFDKRLRLLEAKLDHLSRQIGRLSK</sequence>
<keyword evidence="2" id="KW-1185">Reference proteome</keyword>
<evidence type="ECO:0000313" key="2">
    <source>
        <dbReference type="Proteomes" id="UP001158576"/>
    </source>
</evidence>
<protein>
    <submittedName>
        <fullName evidence="1">Oidioi.mRNA.OKI2018_I69.chr1.g139.t1.cds</fullName>
    </submittedName>
</protein>
<name>A0ABN7SMS1_OIKDI</name>